<dbReference type="GO" id="GO:0005886">
    <property type="term" value="C:plasma membrane"/>
    <property type="evidence" value="ECO:0007669"/>
    <property type="project" value="TreeGrafter"/>
</dbReference>
<dbReference type="AlphaFoldDB" id="A0A9W7IAH0"/>
<keyword evidence="2" id="KW-0186">Copper</keyword>
<feature type="domain" description="Phytocyanin" evidence="7">
    <location>
        <begin position="27"/>
        <end position="131"/>
    </location>
</feature>
<keyword evidence="1" id="KW-0479">Metal-binding</keyword>
<dbReference type="InterPro" id="IPR028871">
    <property type="entry name" value="BlueCu_1_BS"/>
</dbReference>
<dbReference type="CDD" id="cd13920">
    <property type="entry name" value="Stellacyanin"/>
    <property type="match status" value="1"/>
</dbReference>
<dbReference type="InterPro" id="IPR003245">
    <property type="entry name" value="Phytocyanin_dom"/>
</dbReference>
<keyword evidence="9" id="KW-1185">Reference proteome</keyword>
<accession>A0A9W7IAH0</accession>
<dbReference type="InterPro" id="IPR039391">
    <property type="entry name" value="Phytocyanin-like"/>
</dbReference>
<dbReference type="PANTHER" id="PTHR33021:SF496">
    <property type="entry name" value="OS08G0482700 PROTEIN"/>
    <property type="match status" value="1"/>
</dbReference>
<feature type="chain" id="PRO_5040936902" description="Phytocyanin domain-containing protein" evidence="6">
    <location>
        <begin position="27"/>
        <end position="182"/>
    </location>
</feature>
<keyword evidence="3" id="KW-0325">Glycoprotein</keyword>
<keyword evidence="5" id="KW-1133">Transmembrane helix</keyword>
<feature type="transmembrane region" description="Helical" evidence="5">
    <location>
        <begin position="162"/>
        <end position="181"/>
    </location>
</feature>
<feature type="region of interest" description="Disordered" evidence="4">
    <location>
        <begin position="128"/>
        <end position="160"/>
    </location>
</feature>
<feature type="compositionally biased region" description="Low complexity" evidence="4">
    <location>
        <begin position="131"/>
        <end position="149"/>
    </location>
</feature>
<dbReference type="PROSITE" id="PS51485">
    <property type="entry name" value="PHYTOCYANIN"/>
    <property type="match status" value="1"/>
</dbReference>
<comment type="caution">
    <text evidence="8">The sequence shown here is derived from an EMBL/GenBank/DDBJ whole genome shotgun (WGS) entry which is preliminary data.</text>
</comment>
<dbReference type="GO" id="GO:0046872">
    <property type="term" value="F:metal ion binding"/>
    <property type="evidence" value="ECO:0007669"/>
    <property type="project" value="UniProtKB-KW"/>
</dbReference>
<organism evidence="8 9">
    <name type="scientific">Hibiscus trionum</name>
    <name type="common">Flower of an hour</name>
    <dbReference type="NCBI Taxonomy" id="183268"/>
    <lineage>
        <taxon>Eukaryota</taxon>
        <taxon>Viridiplantae</taxon>
        <taxon>Streptophyta</taxon>
        <taxon>Embryophyta</taxon>
        <taxon>Tracheophyta</taxon>
        <taxon>Spermatophyta</taxon>
        <taxon>Magnoliopsida</taxon>
        <taxon>eudicotyledons</taxon>
        <taxon>Gunneridae</taxon>
        <taxon>Pentapetalae</taxon>
        <taxon>rosids</taxon>
        <taxon>malvids</taxon>
        <taxon>Malvales</taxon>
        <taxon>Malvaceae</taxon>
        <taxon>Malvoideae</taxon>
        <taxon>Hibiscus</taxon>
    </lineage>
</organism>
<keyword evidence="5" id="KW-0812">Transmembrane</keyword>
<evidence type="ECO:0000256" key="6">
    <source>
        <dbReference type="SAM" id="SignalP"/>
    </source>
</evidence>
<keyword evidence="5" id="KW-0472">Membrane</keyword>
<keyword evidence="6" id="KW-0732">Signal</keyword>
<evidence type="ECO:0000313" key="8">
    <source>
        <dbReference type="EMBL" id="GMI92805.1"/>
    </source>
</evidence>
<dbReference type="FunFam" id="2.60.40.420:FF:000003">
    <property type="entry name" value="Blue copper"/>
    <property type="match status" value="1"/>
</dbReference>
<dbReference type="GO" id="GO:0009055">
    <property type="term" value="F:electron transfer activity"/>
    <property type="evidence" value="ECO:0007669"/>
    <property type="project" value="InterPro"/>
</dbReference>
<evidence type="ECO:0000256" key="5">
    <source>
        <dbReference type="SAM" id="Phobius"/>
    </source>
</evidence>
<protein>
    <recommendedName>
        <fullName evidence="7">Phytocyanin domain-containing protein</fullName>
    </recommendedName>
</protein>
<evidence type="ECO:0000256" key="3">
    <source>
        <dbReference type="ARBA" id="ARBA00023180"/>
    </source>
</evidence>
<name>A0A9W7IAH0_HIBTR</name>
<evidence type="ECO:0000259" key="7">
    <source>
        <dbReference type="PROSITE" id="PS51485"/>
    </source>
</evidence>
<dbReference type="Gene3D" id="2.60.40.420">
    <property type="entry name" value="Cupredoxins - blue copper proteins"/>
    <property type="match status" value="1"/>
</dbReference>
<proteinExistence type="predicted"/>
<dbReference type="InterPro" id="IPR008972">
    <property type="entry name" value="Cupredoxin"/>
</dbReference>
<dbReference type="PROSITE" id="PS00196">
    <property type="entry name" value="COPPER_BLUE"/>
    <property type="match status" value="1"/>
</dbReference>
<dbReference type="OrthoDB" id="5421909at2759"/>
<evidence type="ECO:0000313" key="9">
    <source>
        <dbReference type="Proteomes" id="UP001165190"/>
    </source>
</evidence>
<reference evidence="8" key="1">
    <citation type="submission" date="2023-05" db="EMBL/GenBank/DDBJ databases">
        <title>Genome and transcriptome analyses reveal genes involved in the formation of fine ridges on petal epidermal cells in Hibiscus trionum.</title>
        <authorList>
            <person name="Koshimizu S."/>
            <person name="Masuda S."/>
            <person name="Ishii T."/>
            <person name="Shirasu K."/>
            <person name="Hoshino A."/>
            <person name="Arita M."/>
        </authorList>
    </citation>
    <scope>NUCLEOTIDE SEQUENCE</scope>
    <source>
        <strain evidence="8">Hamamatsu line</strain>
    </source>
</reference>
<dbReference type="PANTHER" id="PTHR33021">
    <property type="entry name" value="BLUE COPPER PROTEIN"/>
    <property type="match status" value="1"/>
</dbReference>
<dbReference type="SUPFAM" id="SSF49503">
    <property type="entry name" value="Cupredoxins"/>
    <property type="match status" value="1"/>
</dbReference>
<dbReference type="EMBL" id="BSYR01000024">
    <property type="protein sequence ID" value="GMI92805.1"/>
    <property type="molecule type" value="Genomic_DNA"/>
</dbReference>
<evidence type="ECO:0000256" key="2">
    <source>
        <dbReference type="ARBA" id="ARBA00023008"/>
    </source>
</evidence>
<sequence length="182" mass="18449">MAIKIMSMAALVAVVLASTVLQITHAANYTVGDTTGWTFPPGGNSEFYNNWAADNNFLVGDILVFNFATGSHTVAEVTEAAYNNCSGTNPISIHNTGPASIVLNRTGAYHFICSVPGHCEAGQKLSVEVRNGPGSTAPTPGSSPNAPGTPGSGPSGSPPSSASSLVAAVSLAIMPIAFVLLC</sequence>
<evidence type="ECO:0000256" key="4">
    <source>
        <dbReference type="SAM" id="MobiDB-lite"/>
    </source>
</evidence>
<evidence type="ECO:0000256" key="1">
    <source>
        <dbReference type="ARBA" id="ARBA00022723"/>
    </source>
</evidence>
<gene>
    <name evidence="8" type="ORF">HRI_002949800</name>
</gene>
<feature type="signal peptide" evidence="6">
    <location>
        <begin position="1"/>
        <end position="26"/>
    </location>
</feature>
<dbReference type="Pfam" id="PF02298">
    <property type="entry name" value="Cu_bind_like"/>
    <property type="match status" value="1"/>
</dbReference>
<dbReference type="Proteomes" id="UP001165190">
    <property type="component" value="Unassembled WGS sequence"/>
</dbReference>